<feature type="transmembrane region" description="Helical" evidence="1">
    <location>
        <begin position="6"/>
        <end position="25"/>
    </location>
</feature>
<keyword evidence="1" id="KW-0472">Membrane</keyword>
<protein>
    <submittedName>
        <fullName evidence="2">Uncharacterized protein</fullName>
    </submittedName>
</protein>
<dbReference type="AlphaFoldDB" id="A0A2P2IPK9"/>
<accession>A0A2P2IPK9</accession>
<keyword evidence="1" id="KW-0812">Transmembrane</keyword>
<sequence>MDARFVILAFNDLALCNLLFFVYVFPPSPSKADCF</sequence>
<evidence type="ECO:0000313" key="2">
    <source>
        <dbReference type="EMBL" id="MBW83153.1"/>
    </source>
</evidence>
<proteinExistence type="predicted"/>
<name>A0A2P2IPK9_RHIMU</name>
<reference evidence="2" key="1">
    <citation type="submission" date="2018-02" db="EMBL/GenBank/DDBJ databases">
        <title>Rhizophora mucronata_Transcriptome.</title>
        <authorList>
            <person name="Meera S.P."/>
            <person name="Sreeshan A."/>
            <person name="Augustine A."/>
        </authorList>
    </citation>
    <scope>NUCLEOTIDE SEQUENCE</scope>
    <source>
        <tissue evidence="2">Leaf</tissue>
    </source>
</reference>
<keyword evidence="1" id="KW-1133">Transmembrane helix</keyword>
<evidence type="ECO:0000256" key="1">
    <source>
        <dbReference type="SAM" id="Phobius"/>
    </source>
</evidence>
<organism evidence="2">
    <name type="scientific">Rhizophora mucronata</name>
    <name type="common">Asiatic mangrove</name>
    <dbReference type="NCBI Taxonomy" id="61149"/>
    <lineage>
        <taxon>Eukaryota</taxon>
        <taxon>Viridiplantae</taxon>
        <taxon>Streptophyta</taxon>
        <taxon>Embryophyta</taxon>
        <taxon>Tracheophyta</taxon>
        <taxon>Spermatophyta</taxon>
        <taxon>Magnoliopsida</taxon>
        <taxon>eudicotyledons</taxon>
        <taxon>Gunneridae</taxon>
        <taxon>Pentapetalae</taxon>
        <taxon>rosids</taxon>
        <taxon>fabids</taxon>
        <taxon>Malpighiales</taxon>
        <taxon>Rhizophoraceae</taxon>
        <taxon>Rhizophora</taxon>
    </lineage>
</organism>
<dbReference type="EMBL" id="GGEC01002670">
    <property type="protein sequence ID" value="MBW83153.1"/>
    <property type="molecule type" value="Transcribed_RNA"/>
</dbReference>